<dbReference type="SMART" id="SM00388">
    <property type="entry name" value="HisKA"/>
    <property type="match status" value="1"/>
</dbReference>
<keyword evidence="10" id="KW-0902">Two-component regulatory system</keyword>
<keyword evidence="5" id="KW-0597">Phosphoprotein</keyword>
<evidence type="ECO:0000256" key="9">
    <source>
        <dbReference type="ARBA" id="ARBA00022840"/>
    </source>
</evidence>
<dbReference type="GO" id="GO:0009927">
    <property type="term" value="F:histidine phosphotransfer kinase activity"/>
    <property type="evidence" value="ECO:0007669"/>
    <property type="project" value="TreeGrafter"/>
</dbReference>
<accession>A0A8J7R1G6</accession>
<dbReference type="FunFam" id="3.30.565.10:FF:000023">
    <property type="entry name" value="PAS domain-containing sensor histidine kinase"/>
    <property type="match status" value="1"/>
</dbReference>
<keyword evidence="8 16" id="KW-0418">Kinase</keyword>
<evidence type="ECO:0000256" key="1">
    <source>
        <dbReference type="ARBA" id="ARBA00000085"/>
    </source>
</evidence>
<keyword evidence="17" id="KW-1185">Reference proteome</keyword>
<keyword evidence="12" id="KW-0175">Coiled coil</keyword>
<dbReference type="InterPro" id="IPR003661">
    <property type="entry name" value="HisK_dim/P_dom"/>
</dbReference>
<dbReference type="PRINTS" id="PR00344">
    <property type="entry name" value="BCTRLSENSOR"/>
</dbReference>
<dbReference type="CDD" id="cd16922">
    <property type="entry name" value="HATPase_EvgS-ArcB-TorS-like"/>
    <property type="match status" value="1"/>
</dbReference>
<comment type="catalytic activity">
    <reaction evidence="1">
        <text>ATP + protein L-histidine = ADP + protein N-phospho-L-histidine.</text>
        <dbReference type="EC" id="2.7.13.3"/>
    </reaction>
</comment>
<dbReference type="Gene3D" id="3.30.565.10">
    <property type="entry name" value="Histidine kinase-like ATPase, C-terminal domain"/>
    <property type="match status" value="1"/>
</dbReference>
<evidence type="ECO:0000256" key="14">
    <source>
        <dbReference type="SAM" id="Phobius"/>
    </source>
</evidence>
<dbReference type="PANTHER" id="PTHR43047">
    <property type="entry name" value="TWO-COMPONENT HISTIDINE PROTEIN KINASE"/>
    <property type="match status" value="1"/>
</dbReference>
<evidence type="ECO:0000256" key="3">
    <source>
        <dbReference type="ARBA" id="ARBA00012438"/>
    </source>
</evidence>
<dbReference type="Pfam" id="PF02518">
    <property type="entry name" value="HATPase_c"/>
    <property type="match status" value="1"/>
</dbReference>
<evidence type="ECO:0000313" key="16">
    <source>
        <dbReference type="EMBL" id="MBP0438883.1"/>
    </source>
</evidence>
<dbReference type="InterPro" id="IPR036097">
    <property type="entry name" value="HisK_dim/P_sf"/>
</dbReference>
<comment type="subcellular location">
    <subcellularLocation>
        <location evidence="2">Cell membrane</location>
    </subcellularLocation>
</comment>
<keyword evidence="14" id="KW-1133">Transmembrane helix</keyword>
<feature type="compositionally biased region" description="Basic and acidic residues" evidence="13">
    <location>
        <begin position="552"/>
        <end position="568"/>
    </location>
</feature>
<keyword evidence="11 14" id="KW-0472">Membrane</keyword>
<keyword evidence="7" id="KW-0547">Nucleotide-binding</keyword>
<dbReference type="SUPFAM" id="SSF55785">
    <property type="entry name" value="PYP-like sensor domain (PAS domain)"/>
    <property type="match status" value="1"/>
</dbReference>
<dbReference type="InterPro" id="IPR003594">
    <property type="entry name" value="HATPase_dom"/>
</dbReference>
<gene>
    <name evidence="16" type="ORF">J5Y06_09505</name>
</gene>
<evidence type="ECO:0000256" key="6">
    <source>
        <dbReference type="ARBA" id="ARBA00022679"/>
    </source>
</evidence>
<feature type="transmembrane region" description="Helical" evidence="14">
    <location>
        <begin position="37"/>
        <end position="59"/>
    </location>
</feature>
<dbReference type="CDD" id="cd00082">
    <property type="entry name" value="HisKA"/>
    <property type="match status" value="1"/>
</dbReference>
<protein>
    <recommendedName>
        <fullName evidence="3">histidine kinase</fullName>
        <ecNumber evidence="3">2.7.13.3</ecNumber>
    </recommendedName>
</protein>
<dbReference type="Pfam" id="PF00512">
    <property type="entry name" value="HisKA"/>
    <property type="match status" value="1"/>
</dbReference>
<feature type="transmembrane region" description="Helical" evidence="14">
    <location>
        <begin position="66"/>
        <end position="83"/>
    </location>
</feature>
<dbReference type="SMART" id="SM00387">
    <property type="entry name" value="HATPase_c"/>
    <property type="match status" value="1"/>
</dbReference>
<feature type="domain" description="Histidine kinase" evidence="15">
    <location>
        <begin position="320"/>
        <end position="540"/>
    </location>
</feature>
<evidence type="ECO:0000256" key="13">
    <source>
        <dbReference type="SAM" id="MobiDB-lite"/>
    </source>
</evidence>
<evidence type="ECO:0000256" key="4">
    <source>
        <dbReference type="ARBA" id="ARBA00022475"/>
    </source>
</evidence>
<dbReference type="SUPFAM" id="SSF47384">
    <property type="entry name" value="Homodimeric domain of signal transducing histidine kinase"/>
    <property type="match status" value="1"/>
</dbReference>
<keyword evidence="6" id="KW-0808">Transferase</keyword>
<evidence type="ECO:0000256" key="7">
    <source>
        <dbReference type="ARBA" id="ARBA00022741"/>
    </source>
</evidence>
<evidence type="ECO:0000256" key="2">
    <source>
        <dbReference type="ARBA" id="ARBA00004236"/>
    </source>
</evidence>
<dbReference type="RefSeq" id="WP_209334887.1">
    <property type="nucleotide sequence ID" value="NZ_JAGIYY010000002.1"/>
</dbReference>
<evidence type="ECO:0000259" key="15">
    <source>
        <dbReference type="PROSITE" id="PS50109"/>
    </source>
</evidence>
<feature type="region of interest" description="Disordered" evidence="13">
    <location>
        <begin position="538"/>
        <end position="568"/>
    </location>
</feature>
<comment type="caution">
    <text evidence="16">The sequence shown here is derived from an EMBL/GenBank/DDBJ whole genome shotgun (WGS) entry which is preliminary data.</text>
</comment>
<evidence type="ECO:0000256" key="5">
    <source>
        <dbReference type="ARBA" id="ARBA00022553"/>
    </source>
</evidence>
<dbReference type="EC" id="2.7.13.3" evidence="3"/>
<dbReference type="InterPro" id="IPR036890">
    <property type="entry name" value="HATPase_C_sf"/>
</dbReference>
<evidence type="ECO:0000256" key="11">
    <source>
        <dbReference type="ARBA" id="ARBA00023136"/>
    </source>
</evidence>
<dbReference type="GO" id="GO:0005886">
    <property type="term" value="C:plasma membrane"/>
    <property type="evidence" value="ECO:0007669"/>
    <property type="project" value="UniProtKB-SubCell"/>
</dbReference>
<dbReference type="EMBL" id="JAGIYY010000002">
    <property type="protein sequence ID" value="MBP0438883.1"/>
    <property type="molecule type" value="Genomic_DNA"/>
</dbReference>
<dbReference type="InterPro" id="IPR004358">
    <property type="entry name" value="Sig_transdc_His_kin-like_C"/>
</dbReference>
<dbReference type="InterPro" id="IPR000014">
    <property type="entry name" value="PAS"/>
</dbReference>
<dbReference type="PANTHER" id="PTHR43047:SF63">
    <property type="entry name" value="HISTIDINE KINASE"/>
    <property type="match status" value="1"/>
</dbReference>
<dbReference type="PROSITE" id="PS50109">
    <property type="entry name" value="HIS_KIN"/>
    <property type="match status" value="1"/>
</dbReference>
<proteinExistence type="predicted"/>
<feature type="transmembrane region" description="Helical" evidence="14">
    <location>
        <begin position="89"/>
        <end position="106"/>
    </location>
</feature>
<feature type="transmembrane region" description="Helical" evidence="14">
    <location>
        <begin position="118"/>
        <end position="138"/>
    </location>
</feature>
<dbReference type="InterPro" id="IPR035965">
    <property type="entry name" value="PAS-like_dom_sf"/>
</dbReference>
<keyword evidence="4" id="KW-1003">Cell membrane</keyword>
<dbReference type="CDD" id="cd00130">
    <property type="entry name" value="PAS"/>
    <property type="match status" value="1"/>
</dbReference>
<organism evidence="16 17">
    <name type="scientific">Tianweitania sediminis</name>
    <dbReference type="NCBI Taxonomy" id="1502156"/>
    <lineage>
        <taxon>Bacteria</taxon>
        <taxon>Pseudomonadati</taxon>
        <taxon>Pseudomonadota</taxon>
        <taxon>Alphaproteobacteria</taxon>
        <taxon>Hyphomicrobiales</taxon>
        <taxon>Phyllobacteriaceae</taxon>
        <taxon>Tianweitania</taxon>
    </lineage>
</organism>
<name>A0A8J7R1G6_9HYPH</name>
<evidence type="ECO:0000313" key="17">
    <source>
        <dbReference type="Proteomes" id="UP000666240"/>
    </source>
</evidence>
<dbReference type="Proteomes" id="UP000666240">
    <property type="component" value="Unassembled WGS sequence"/>
</dbReference>
<dbReference type="SUPFAM" id="SSF55874">
    <property type="entry name" value="ATPase domain of HSP90 chaperone/DNA topoisomerase II/histidine kinase"/>
    <property type="match status" value="1"/>
</dbReference>
<evidence type="ECO:0000256" key="10">
    <source>
        <dbReference type="ARBA" id="ARBA00023012"/>
    </source>
</evidence>
<dbReference type="GO" id="GO:0005524">
    <property type="term" value="F:ATP binding"/>
    <property type="evidence" value="ECO:0007669"/>
    <property type="project" value="UniProtKB-KW"/>
</dbReference>
<dbReference type="Gene3D" id="3.30.450.20">
    <property type="entry name" value="PAS domain"/>
    <property type="match status" value="1"/>
</dbReference>
<dbReference type="GO" id="GO:0000155">
    <property type="term" value="F:phosphorelay sensor kinase activity"/>
    <property type="evidence" value="ECO:0007669"/>
    <property type="project" value="InterPro"/>
</dbReference>
<evidence type="ECO:0000256" key="12">
    <source>
        <dbReference type="SAM" id="Coils"/>
    </source>
</evidence>
<keyword evidence="14" id="KW-0812">Transmembrane</keyword>
<dbReference type="InterPro" id="IPR005467">
    <property type="entry name" value="His_kinase_dom"/>
</dbReference>
<reference evidence="16" key="1">
    <citation type="submission" date="2021-03" db="EMBL/GenBank/DDBJ databases">
        <title>Genome sequencing and assembly of Tianweitania sediminis.</title>
        <authorList>
            <person name="Chhetri G."/>
        </authorList>
    </citation>
    <scope>NUCLEOTIDE SEQUENCE</scope>
    <source>
        <strain evidence="16">Z8</strain>
    </source>
</reference>
<evidence type="ECO:0000256" key="8">
    <source>
        <dbReference type="ARBA" id="ARBA00022777"/>
    </source>
</evidence>
<sequence>MAESAFNSHLRLAGLLLLAPIGLSALATPYLSSFFTVPIMLALVCVGIAASWGLLVGLASTGRDSLFAAAGLVLGGLALTVVIAAAGGVASPVTLMLIALPLEAWWVKRSRRAAQAGFFAAASVLGVLVALQGAGLFLPLAPSAFWHWLLPIGYAFSLLQRFNQTPHADVVPTSDPTSDPTSELEALSDAAVLRVDSAGEVVSVNRHSQTVLGLPGQHLRGQGFFERLHVADRVTYLTALADLRLTGVDQTLDVRLRVPEGETGSAVKLFALTMVQRKIDLSVFLSVRSRGEEVDLKHRLEEAIERADRLELTKSRFLAAVSHELRTPLNAIIGFSEMMNSGMAGPFADPRQAEYVGIIRESGQHLLSVVNSILDVSKIESGTYTINAEPFPFADAVEFCRAMLAGQAKTKAISLRVQIERDIGDVCGDRRAIQQTLINLVGNAIKFTPEGGAVTIGAHRQGRRLQFWVSDTGIGIAACDLEQIGRPFVQVCSDYNRQHEGAGLGLSIVKGLVELHQGTLSVASAPGEGTTVTVTLPIDGPETDAAIGGSKGTERHGRQIAESFRKSA</sequence>
<dbReference type="Gene3D" id="1.10.287.130">
    <property type="match status" value="1"/>
</dbReference>
<dbReference type="AlphaFoldDB" id="A0A8J7R1G6"/>
<keyword evidence="9" id="KW-0067">ATP-binding</keyword>
<feature type="coiled-coil region" evidence="12">
    <location>
        <begin position="293"/>
        <end position="320"/>
    </location>
</feature>